<dbReference type="Pfam" id="PF00037">
    <property type="entry name" value="Fer4"/>
    <property type="match status" value="1"/>
</dbReference>
<dbReference type="PANTHER" id="PTHR42859:SF2">
    <property type="entry name" value="FERREDOXIN"/>
    <property type="match status" value="1"/>
</dbReference>
<protein>
    <recommendedName>
        <fullName evidence="9">4Fe-4S ferredoxin-type domain-containing protein</fullName>
    </recommendedName>
</protein>
<feature type="domain" description="4Fe-4S ferredoxin-type" evidence="9">
    <location>
        <begin position="31"/>
        <end position="60"/>
    </location>
</feature>
<evidence type="ECO:0000256" key="1">
    <source>
        <dbReference type="ARBA" id="ARBA00001927"/>
    </source>
</evidence>
<evidence type="ECO:0000256" key="2">
    <source>
        <dbReference type="ARBA" id="ARBA00001966"/>
    </source>
</evidence>
<evidence type="ECO:0000256" key="4">
    <source>
        <dbReference type="ARBA" id="ARBA00022485"/>
    </source>
</evidence>
<dbReference type="PANTHER" id="PTHR42859">
    <property type="entry name" value="OXIDOREDUCTASE"/>
    <property type="match status" value="1"/>
</dbReference>
<dbReference type="GO" id="GO:0051539">
    <property type="term" value="F:4 iron, 4 sulfur cluster binding"/>
    <property type="evidence" value="ECO:0007669"/>
    <property type="project" value="UniProtKB-KW"/>
</dbReference>
<dbReference type="InterPro" id="IPR017896">
    <property type="entry name" value="4Fe4S_Fe-S-bd"/>
</dbReference>
<accession>A0A381PMX7</accession>
<comment type="cofactor">
    <cofactor evidence="2">
        <name>[4Fe-4S] cluster</name>
        <dbReference type="ChEBI" id="CHEBI:49883"/>
    </cofactor>
</comment>
<dbReference type="PROSITE" id="PS00198">
    <property type="entry name" value="4FE4S_FER_1"/>
    <property type="match status" value="1"/>
</dbReference>
<sequence>MTYIIAEPCVDTKDGSCVEVCPVDCIYEGEDIFYIHPVECIDCGACEPECPVTAIFPDTDVPPEWTSYIAKNADHFDDV</sequence>
<evidence type="ECO:0000256" key="3">
    <source>
        <dbReference type="ARBA" id="ARBA00022448"/>
    </source>
</evidence>
<evidence type="ECO:0000256" key="8">
    <source>
        <dbReference type="ARBA" id="ARBA00023014"/>
    </source>
</evidence>
<dbReference type="GO" id="GO:0046872">
    <property type="term" value="F:metal ion binding"/>
    <property type="evidence" value="ECO:0007669"/>
    <property type="project" value="UniProtKB-KW"/>
</dbReference>
<evidence type="ECO:0000256" key="5">
    <source>
        <dbReference type="ARBA" id="ARBA00022723"/>
    </source>
</evidence>
<keyword evidence="6" id="KW-0249">Electron transport</keyword>
<keyword evidence="4" id="KW-0004">4Fe-4S</keyword>
<evidence type="ECO:0000256" key="6">
    <source>
        <dbReference type="ARBA" id="ARBA00022982"/>
    </source>
</evidence>
<dbReference type="PRINTS" id="PR00354">
    <property type="entry name" value="7FE8SFRDOXIN"/>
</dbReference>
<gene>
    <name evidence="10" type="ORF">METZ01_LOCUS21220</name>
</gene>
<dbReference type="PROSITE" id="PS51379">
    <property type="entry name" value="4FE4S_FER_2"/>
    <property type="match status" value="1"/>
</dbReference>
<keyword evidence="8" id="KW-0411">Iron-sulfur</keyword>
<dbReference type="EMBL" id="UINC01001038">
    <property type="protein sequence ID" value="SUZ68366.1"/>
    <property type="molecule type" value="Genomic_DNA"/>
</dbReference>
<dbReference type="InterPro" id="IPR050294">
    <property type="entry name" value="RnfB_subfamily"/>
</dbReference>
<evidence type="ECO:0000256" key="7">
    <source>
        <dbReference type="ARBA" id="ARBA00023004"/>
    </source>
</evidence>
<evidence type="ECO:0000313" key="10">
    <source>
        <dbReference type="EMBL" id="SUZ68366.1"/>
    </source>
</evidence>
<organism evidence="10">
    <name type="scientific">marine metagenome</name>
    <dbReference type="NCBI Taxonomy" id="408172"/>
    <lineage>
        <taxon>unclassified sequences</taxon>
        <taxon>metagenomes</taxon>
        <taxon>ecological metagenomes</taxon>
    </lineage>
</organism>
<dbReference type="Gene3D" id="3.30.70.20">
    <property type="match status" value="1"/>
</dbReference>
<dbReference type="GO" id="GO:0009055">
    <property type="term" value="F:electron transfer activity"/>
    <property type="evidence" value="ECO:0007669"/>
    <property type="project" value="InterPro"/>
</dbReference>
<keyword evidence="3" id="KW-0813">Transport</keyword>
<dbReference type="SUPFAM" id="SSF54862">
    <property type="entry name" value="4Fe-4S ferredoxins"/>
    <property type="match status" value="1"/>
</dbReference>
<keyword evidence="5" id="KW-0479">Metal-binding</keyword>
<keyword evidence="7" id="KW-0408">Iron</keyword>
<proteinExistence type="predicted"/>
<dbReference type="InterPro" id="IPR000813">
    <property type="entry name" value="7Fe_ferredoxin"/>
</dbReference>
<name>A0A381PMX7_9ZZZZ</name>
<dbReference type="AlphaFoldDB" id="A0A381PMX7"/>
<comment type="cofactor">
    <cofactor evidence="1">
        <name>[3Fe-4S] cluster</name>
        <dbReference type="ChEBI" id="CHEBI:21137"/>
    </cofactor>
</comment>
<dbReference type="InterPro" id="IPR017900">
    <property type="entry name" value="4Fe4S_Fe_S_CS"/>
</dbReference>
<evidence type="ECO:0000259" key="9">
    <source>
        <dbReference type="PROSITE" id="PS51379"/>
    </source>
</evidence>
<reference evidence="10" key="1">
    <citation type="submission" date="2018-05" db="EMBL/GenBank/DDBJ databases">
        <authorList>
            <person name="Lanie J.A."/>
            <person name="Ng W.-L."/>
            <person name="Kazmierczak K.M."/>
            <person name="Andrzejewski T.M."/>
            <person name="Davidsen T.M."/>
            <person name="Wayne K.J."/>
            <person name="Tettelin H."/>
            <person name="Glass J.I."/>
            <person name="Rusch D."/>
            <person name="Podicherti R."/>
            <person name="Tsui H.-C.T."/>
            <person name="Winkler M.E."/>
        </authorList>
    </citation>
    <scope>NUCLEOTIDE SEQUENCE</scope>
</reference>